<dbReference type="SUPFAM" id="SSF55194">
    <property type="entry name" value="Ribosome recycling factor, RRF"/>
    <property type="match status" value="1"/>
</dbReference>
<organism evidence="4 5">
    <name type="scientific">Symbiodinium natans</name>
    <dbReference type="NCBI Taxonomy" id="878477"/>
    <lineage>
        <taxon>Eukaryota</taxon>
        <taxon>Sar</taxon>
        <taxon>Alveolata</taxon>
        <taxon>Dinophyceae</taxon>
        <taxon>Suessiales</taxon>
        <taxon>Symbiodiniaceae</taxon>
        <taxon>Symbiodinium</taxon>
    </lineage>
</organism>
<dbReference type="Pfam" id="PF01765">
    <property type="entry name" value="RRF"/>
    <property type="match status" value="2"/>
</dbReference>
<name>A0A812UPQ5_9DINO</name>
<dbReference type="PANTHER" id="PTHR20982">
    <property type="entry name" value="RIBOSOME RECYCLING FACTOR"/>
    <property type="match status" value="1"/>
</dbReference>
<evidence type="ECO:0000259" key="3">
    <source>
        <dbReference type="Pfam" id="PF01765"/>
    </source>
</evidence>
<evidence type="ECO:0000256" key="1">
    <source>
        <dbReference type="ARBA" id="ARBA00005912"/>
    </source>
</evidence>
<dbReference type="PANTHER" id="PTHR20982:SF3">
    <property type="entry name" value="MITOCHONDRIAL RIBOSOME RECYCLING FACTOR PSEUDO 1"/>
    <property type="match status" value="1"/>
</dbReference>
<evidence type="ECO:0000313" key="5">
    <source>
        <dbReference type="Proteomes" id="UP000604046"/>
    </source>
</evidence>
<keyword evidence="5" id="KW-1185">Reference proteome</keyword>
<dbReference type="OrthoDB" id="407355at2759"/>
<dbReference type="InterPro" id="IPR002661">
    <property type="entry name" value="Ribosome_recyc_fac"/>
</dbReference>
<keyword evidence="2" id="KW-0648">Protein biosynthesis</keyword>
<sequence length="187" mass="20230">MKKSVGLLEDNLRTIRAGKATPSLLDSVRVNAYETVMKLEEVATVTATASKRSAEAAENCASTVSHRAEKLSASAGPLDFGKAIQIADLGFGASETNTEMGQSVKVSIPPLTKEKRAQYVKLAKDYAEKSKVAVRNVRQQGMKKIKSFNKKLPEDTVRAMEQDVEAAVKKSVADIEAQQHSLHSSLV</sequence>
<gene>
    <name evidence="4" type="primary">frr</name>
    <name evidence="4" type="ORF">SNAT2548_LOCUS32866</name>
</gene>
<feature type="domain" description="Ribosome recycling factor" evidence="3">
    <location>
        <begin position="8"/>
        <end position="49"/>
    </location>
</feature>
<dbReference type="Gene3D" id="1.10.132.20">
    <property type="entry name" value="Ribosome-recycling factor"/>
    <property type="match status" value="1"/>
</dbReference>
<dbReference type="Proteomes" id="UP000604046">
    <property type="component" value="Unassembled WGS sequence"/>
</dbReference>
<dbReference type="GO" id="GO:0006412">
    <property type="term" value="P:translation"/>
    <property type="evidence" value="ECO:0007669"/>
    <property type="project" value="UniProtKB-KW"/>
</dbReference>
<dbReference type="EMBL" id="CAJNDS010002731">
    <property type="protein sequence ID" value="CAE7576149.1"/>
    <property type="molecule type" value="Genomic_DNA"/>
</dbReference>
<evidence type="ECO:0000313" key="4">
    <source>
        <dbReference type="EMBL" id="CAE7576149.1"/>
    </source>
</evidence>
<evidence type="ECO:0000256" key="2">
    <source>
        <dbReference type="ARBA" id="ARBA00022917"/>
    </source>
</evidence>
<dbReference type="InterPro" id="IPR036191">
    <property type="entry name" value="RRF_sf"/>
</dbReference>
<reference evidence="4" key="1">
    <citation type="submission" date="2021-02" db="EMBL/GenBank/DDBJ databases">
        <authorList>
            <person name="Dougan E. K."/>
            <person name="Rhodes N."/>
            <person name="Thang M."/>
            <person name="Chan C."/>
        </authorList>
    </citation>
    <scope>NUCLEOTIDE SEQUENCE</scope>
</reference>
<accession>A0A812UPQ5</accession>
<proteinExistence type="inferred from homology"/>
<dbReference type="Gene3D" id="3.30.1360.40">
    <property type="match status" value="1"/>
</dbReference>
<comment type="caution">
    <text evidence="4">The sequence shown here is derived from an EMBL/GenBank/DDBJ whole genome shotgun (WGS) entry which is preliminary data.</text>
</comment>
<dbReference type="AlphaFoldDB" id="A0A812UPQ5"/>
<dbReference type="GO" id="GO:0043023">
    <property type="term" value="F:ribosomal large subunit binding"/>
    <property type="evidence" value="ECO:0007669"/>
    <property type="project" value="TreeGrafter"/>
</dbReference>
<feature type="domain" description="Ribosome recycling factor" evidence="3">
    <location>
        <begin position="82"/>
        <end position="178"/>
    </location>
</feature>
<dbReference type="InterPro" id="IPR023584">
    <property type="entry name" value="Ribosome_recyc_fac_dom"/>
</dbReference>
<comment type="similarity">
    <text evidence="1">Belongs to the RRF family.</text>
</comment>
<protein>
    <submittedName>
        <fullName evidence="4">Frr protein</fullName>
    </submittedName>
</protein>